<dbReference type="NCBIfam" id="NF009222">
    <property type="entry name" value="PRK12570.1"/>
    <property type="match status" value="1"/>
</dbReference>
<dbReference type="PROSITE" id="PS01272">
    <property type="entry name" value="GCKR"/>
    <property type="match status" value="1"/>
</dbReference>
<dbReference type="Pfam" id="PF22645">
    <property type="entry name" value="GKRP_SIS_N"/>
    <property type="match status" value="1"/>
</dbReference>
<dbReference type="PROSITE" id="PS51464">
    <property type="entry name" value="SIS"/>
    <property type="match status" value="1"/>
</dbReference>
<keyword evidence="1" id="KW-0456">Lyase</keyword>
<dbReference type="PANTHER" id="PTHR10088">
    <property type="entry name" value="GLUCOKINASE REGULATORY PROTEIN"/>
    <property type="match status" value="1"/>
</dbReference>
<comment type="caution">
    <text evidence="4">The sequence shown here is derived from an EMBL/GenBank/DDBJ whole genome shotgun (WGS) entry which is preliminary data.</text>
</comment>
<evidence type="ECO:0000313" key="5">
    <source>
        <dbReference type="Proteomes" id="UP000297535"/>
    </source>
</evidence>
<dbReference type="GO" id="GO:0016803">
    <property type="term" value="F:ether hydrolase activity"/>
    <property type="evidence" value="ECO:0007669"/>
    <property type="project" value="TreeGrafter"/>
</dbReference>
<protein>
    <submittedName>
        <fullName evidence="4">N-acetylmuramic acid 6-phosphate etherase</fullName>
    </submittedName>
</protein>
<organism evidence="4 5">
    <name type="scientific">Methylobacterium nonmethylotrophicum</name>
    <dbReference type="NCBI Taxonomy" id="1141884"/>
    <lineage>
        <taxon>Bacteria</taxon>
        <taxon>Pseudomonadati</taxon>
        <taxon>Pseudomonadota</taxon>
        <taxon>Alphaproteobacteria</taxon>
        <taxon>Hyphomicrobiales</taxon>
        <taxon>Methylobacteriaceae</taxon>
        <taxon>Methylobacterium</taxon>
    </lineage>
</organism>
<dbReference type="CDD" id="cd05007">
    <property type="entry name" value="SIS_Etherase"/>
    <property type="match status" value="1"/>
</dbReference>
<dbReference type="InterPro" id="IPR001347">
    <property type="entry name" value="SIS_dom"/>
</dbReference>
<dbReference type="Gene3D" id="1.10.8.1080">
    <property type="match status" value="1"/>
</dbReference>
<dbReference type="PANTHER" id="PTHR10088:SF4">
    <property type="entry name" value="GLUCOKINASE REGULATORY PROTEIN"/>
    <property type="match status" value="1"/>
</dbReference>
<dbReference type="NCBIfam" id="NF003915">
    <property type="entry name" value="PRK05441.1"/>
    <property type="match status" value="1"/>
</dbReference>
<reference evidence="4 5" key="1">
    <citation type="submission" date="2019-04" db="EMBL/GenBank/DDBJ databases">
        <authorList>
            <person name="Feng G."/>
            <person name="Zhu H."/>
        </authorList>
    </citation>
    <scope>NUCLEOTIDE SEQUENCE [LARGE SCALE GENOMIC DNA]</scope>
    <source>
        <strain evidence="4 5">6HR-1</strain>
    </source>
</reference>
<dbReference type="AlphaFoldDB" id="A0A4Z0NHC8"/>
<dbReference type="InterPro" id="IPR005488">
    <property type="entry name" value="Etherase_MurQ"/>
</dbReference>
<dbReference type="GO" id="GO:0009254">
    <property type="term" value="P:peptidoglycan turnover"/>
    <property type="evidence" value="ECO:0007669"/>
    <property type="project" value="TreeGrafter"/>
</dbReference>
<dbReference type="InterPro" id="IPR005486">
    <property type="entry name" value="Glucokinase_regulatory_CS"/>
</dbReference>
<dbReference type="SUPFAM" id="SSF53697">
    <property type="entry name" value="SIS domain"/>
    <property type="match status" value="1"/>
</dbReference>
<dbReference type="OrthoDB" id="9813395at2"/>
<evidence type="ECO:0000256" key="1">
    <source>
        <dbReference type="ARBA" id="ARBA00023239"/>
    </source>
</evidence>
<sequence length="295" mass="30461">MSTERASPRFTDLDVWGSADILQALWEGQLAAVAAIGPALPAIAAAAEAAEPGLRRNGRLLYVGAGTSARIGVQDGAELPPTFDWPEERLGFAVAGGEGALVQAVEGAEDSTQDAALWAERVEIRPDDVVIGLSASGITPFTLAALRSAQARSAITIGIANNPDTPILRDCTHPILVATGAEAVAGSTRMKAGTAQKIVLNLLSTLIMIRLGRVYRGRMVAMRATNTKLRRRGVTMVAQIAGCDAEAAASALTASEGDIPRAVLVALGIDREEAARLLARSGGNLRAALAEAGPA</sequence>
<accession>A0A4Z0NHC8</accession>
<dbReference type="GO" id="GO:0046348">
    <property type="term" value="P:amino sugar catabolic process"/>
    <property type="evidence" value="ECO:0007669"/>
    <property type="project" value="InterPro"/>
</dbReference>
<dbReference type="InterPro" id="IPR046348">
    <property type="entry name" value="SIS_dom_sf"/>
</dbReference>
<evidence type="ECO:0000259" key="3">
    <source>
        <dbReference type="PROSITE" id="PS51464"/>
    </source>
</evidence>
<dbReference type="InterPro" id="IPR040190">
    <property type="entry name" value="MURQ/GCKR"/>
</dbReference>
<feature type="domain" description="SIS" evidence="3">
    <location>
        <begin position="50"/>
        <end position="213"/>
    </location>
</feature>
<proteinExistence type="predicted"/>
<keyword evidence="2" id="KW-0119">Carbohydrate metabolism</keyword>
<name>A0A4Z0NHC8_9HYPH</name>
<dbReference type="Proteomes" id="UP000297535">
    <property type="component" value="Unassembled WGS sequence"/>
</dbReference>
<dbReference type="GO" id="GO:0097367">
    <property type="term" value="F:carbohydrate derivative binding"/>
    <property type="evidence" value="ECO:0007669"/>
    <property type="project" value="InterPro"/>
</dbReference>
<evidence type="ECO:0000256" key="2">
    <source>
        <dbReference type="ARBA" id="ARBA00023277"/>
    </source>
</evidence>
<dbReference type="RefSeq" id="WP_135418599.1">
    <property type="nucleotide sequence ID" value="NZ_SRLB01000028.1"/>
</dbReference>
<dbReference type="EMBL" id="SRLB01000028">
    <property type="protein sequence ID" value="TGD95517.1"/>
    <property type="molecule type" value="Genomic_DNA"/>
</dbReference>
<evidence type="ECO:0000313" key="4">
    <source>
        <dbReference type="EMBL" id="TGD95517.1"/>
    </source>
</evidence>
<dbReference type="Gene3D" id="3.40.50.10490">
    <property type="entry name" value="Glucose-6-phosphate isomerase like protein, domain 1"/>
    <property type="match status" value="1"/>
</dbReference>
<dbReference type="GO" id="GO:0016835">
    <property type="term" value="F:carbon-oxygen lyase activity"/>
    <property type="evidence" value="ECO:0007669"/>
    <property type="project" value="InterPro"/>
</dbReference>
<keyword evidence="5" id="KW-1185">Reference proteome</keyword>
<gene>
    <name evidence="4" type="ORF">EU555_27610</name>
</gene>